<dbReference type="RefSeq" id="XP_064658037.1">
    <property type="nucleotide sequence ID" value="XM_064804236.1"/>
</dbReference>
<dbReference type="PANTHER" id="PTHR40788">
    <property type="entry name" value="CLR5 DOMAIN-CONTAINING PROTEIN-RELATED"/>
    <property type="match status" value="1"/>
</dbReference>
<protein>
    <submittedName>
        <fullName evidence="2">Uncharacterized protein</fullName>
    </submittedName>
</protein>
<comment type="caution">
    <text evidence="2">The sequence shown here is derived from an EMBL/GenBank/DDBJ whole genome shotgun (WGS) entry which is preliminary data.</text>
</comment>
<dbReference type="EMBL" id="JAVRRT010000010">
    <property type="protein sequence ID" value="KAK5168427.1"/>
    <property type="molecule type" value="Genomic_DNA"/>
</dbReference>
<feature type="compositionally biased region" description="Acidic residues" evidence="1">
    <location>
        <begin position="559"/>
        <end position="569"/>
    </location>
</feature>
<organism evidence="2 3">
    <name type="scientific">Saxophila tyrrhenica</name>
    <dbReference type="NCBI Taxonomy" id="1690608"/>
    <lineage>
        <taxon>Eukaryota</taxon>
        <taxon>Fungi</taxon>
        <taxon>Dikarya</taxon>
        <taxon>Ascomycota</taxon>
        <taxon>Pezizomycotina</taxon>
        <taxon>Dothideomycetes</taxon>
        <taxon>Dothideomycetidae</taxon>
        <taxon>Mycosphaerellales</taxon>
        <taxon>Extremaceae</taxon>
        <taxon>Saxophila</taxon>
    </lineage>
</organism>
<evidence type="ECO:0000313" key="3">
    <source>
        <dbReference type="Proteomes" id="UP001337655"/>
    </source>
</evidence>
<proteinExistence type="predicted"/>
<reference evidence="2 3" key="1">
    <citation type="submission" date="2023-08" db="EMBL/GenBank/DDBJ databases">
        <title>Black Yeasts Isolated from many extreme environments.</title>
        <authorList>
            <person name="Coleine C."/>
            <person name="Stajich J.E."/>
            <person name="Selbmann L."/>
        </authorList>
    </citation>
    <scope>NUCLEOTIDE SEQUENCE [LARGE SCALE GENOMIC DNA]</scope>
    <source>
        <strain evidence="2 3">CCFEE 5935</strain>
    </source>
</reference>
<sequence length="673" mass="76700">MFDAIRKRHEAFLLPYIDQQSLSEDPRRLLALMYHRSQNEASDWVLSDLQHFQISFKQGRLLTAYNPHSVIMFGERLGELVQWEIRANHHQDQLGYPCALLVLEAQFRLSDILRKMVDFLLQRHIQNAPKPPEGNDRWEALAKPGFQSGESYIGRSRYYEQPFSAPPKFDAEHIARSCRTMRQEADDELLSVQTDPLALRDAISNSGSLPKFFKPEDLLNPMPSQPHMCEPVVRAVSRVQSTSRSIRDGTALPLQYGGELMRAEASLWVVYDSLREELRVLLRHSPAFEGHYEVVFKEDDWFHTDRIFWTLANLAHVIGAKSSDLHRPAAFYFDQLDRLMTSGSDKNRNRVEERLYNHIADMAAVDELFSAIKFHRSRRCLAGVEAAGKICSSLRSAQVTQVVTRALRMCINSAEAANAFAKFVQLPLPPDRASETTVPRMRALHKNLEAYWSAMSTYMRKNLHPLPDPSDARLEFVERAMLAYPVKDFATPRTAYDRRRKVTEPDAVPKTALMPETPSLKRSATAPPPDAPRSPPSPKQPKVKTRPAAEDEPVPAAEPEAEPEEDAEENAGSKIAVSSTSLALFARMFSRFDRAGGRVRWNDFVAALTDEGCRAEPRHGYIVAFSNGRASVNFHKPHPDPTIRPSLLRQYGERLQKWFEWDEEMFVERGRGQ</sequence>
<keyword evidence="3" id="KW-1185">Reference proteome</keyword>
<feature type="region of interest" description="Disordered" evidence="1">
    <location>
        <begin position="497"/>
        <end position="574"/>
    </location>
</feature>
<dbReference type="PANTHER" id="PTHR40788:SF2">
    <property type="entry name" value="CLR5 DOMAIN-CONTAINING PROTEIN"/>
    <property type="match status" value="1"/>
</dbReference>
<name>A0AAV9P6D7_9PEZI</name>
<evidence type="ECO:0000256" key="1">
    <source>
        <dbReference type="SAM" id="MobiDB-lite"/>
    </source>
</evidence>
<accession>A0AAV9P6D7</accession>
<feature type="compositionally biased region" description="Pro residues" evidence="1">
    <location>
        <begin position="526"/>
        <end position="539"/>
    </location>
</feature>
<dbReference type="GeneID" id="89928335"/>
<dbReference type="Proteomes" id="UP001337655">
    <property type="component" value="Unassembled WGS sequence"/>
</dbReference>
<evidence type="ECO:0000313" key="2">
    <source>
        <dbReference type="EMBL" id="KAK5168427.1"/>
    </source>
</evidence>
<dbReference type="AlphaFoldDB" id="A0AAV9P6D7"/>
<gene>
    <name evidence="2" type="ORF">LTR77_006997</name>
</gene>